<comment type="caution">
    <text evidence="1">The sequence shown here is derived from an EMBL/GenBank/DDBJ whole genome shotgun (WGS) entry which is preliminary data.</text>
</comment>
<dbReference type="Proteomes" id="UP001172738">
    <property type="component" value="Unassembled WGS sequence"/>
</dbReference>
<dbReference type="InterPro" id="IPR003448">
    <property type="entry name" value="Mopterin_biosynth_MoaE"/>
</dbReference>
<evidence type="ECO:0000313" key="1">
    <source>
        <dbReference type="EMBL" id="MDN4472469.1"/>
    </source>
</evidence>
<dbReference type="Gene3D" id="3.90.1170.40">
    <property type="entry name" value="Molybdopterin biosynthesis MoaE subunit"/>
    <property type="match status" value="1"/>
</dbReference>
<evidence type="ECO:0000313" key="2">
    <source>
        <dbReference type="Proteomes" id="UP001172738"/>
    </source>
</evidence>
<dbReference type="Pfam" id="PF02391">
    <property type="entry name" value="MoaE"/>
    <property type="match status" value="1"/>
</dbReference>
<dbReference type="RefSeq" id="WP_301127077.1">
    <property type="nucleotide sequence ID" value="NZ_JAUHPV010000003.1"/>
</dbReference>
<sequence>MSVAMLGISAEPLDLAAHVAAVSSASHGAVATFVGVVRDHDPSVVGEVTHLEYSAHPYAAAFLTRITESVAADHPDVALAVTHRVGLLAVGDAAIVATAGSAHRAEAFDACRALVEHVKAELPVWKREILADGSHTWVGL</sequence>
<name>A0ABT8G002_9MICO</name>
<dbReference type="SUPFAM" id="SSF54690">
    <property type="entry name" value="Molybdopterin synthase subunit MoaE"/>
    <property type="match status" value="1"/>
</dbReference>
<protein>
    <submittedName>
        <fullName evidence="1">Molybdenum cofactor biosynthesis protein MoaE</fullName>
    </submittedName>
</protein>
<proteinExistence type="predicted"/>
<dbReference type="CDD" id="cd00756">
    <property type="entry name" value="MoaE"/>
    <property type="match status" value="1"/>
</dbReference>
<dbReference type="InterPro" id="IPR036563">
    <property type="entry name" value="MoaE_sf"/>
</dbReference>
<accession>A0ABT8G002</accession>
<keyword evidence="2" id="KW-1185">Reference proteome</keyword>
<dbReference type="PANTHER" id="PTHR23404">
    <property type="entry name" value="MOLYBDOPTERIN SYNTHASE RELATED"/>
    <property type="match status" value="1"/>
</dbReference>
<gene>
    <name evidence="1" type="ORF">QQX04_05620</name>
</gene>
<organism evidence="1 2">
    <name type="scientific">Demequina zhanjiangensis</name>
    <dbReference type="NCBI Taxonomy" id="3051659"/>
    <lineage>
        <taxon>Bacteria</taxon>
        <taxon>Bacillati</taxon>
        <taxon>Actinomycetota</taxon>
        <taxon>Actinomycetes</taxon>
        <taxon>Micrococcales</taxon>
        <taxon>Demequinaceae</taxon>
        <taxon>Demequina</taxon>
    </lineage>
</organism>
<reference evidence="1" key="1">
    <citation type="submission" date="2023-06" db="EMBL/GenBank/DDBJ databases">
        <title>SYSU T00b26.</title>
        <authorList>
            <person name="Gao L."/>
            <person name="Fang B.-Z."/>
            <person name="Li W.-J."/>
        </authorList>
    </citation>
    <scope>NUCLEOTIDE SEQUENCE</scope>
    <source>
        <strain evidence="1">SYSU T00b26</strain>
    </source>
</reference>
<dbReference type="EMBL" id="JAUHPV010000003">
    <property type="protein sequence ID" value="MDN4472469.1"/>
    <property type="molecule type" value="Genomic_DNA"/>
</dbReference>